<organism evidence="2 3">
    <name type="scientific">Daphnia magna</name>
    <dbReference type="NCBI Taxonomy" id="35525"/>
    <lineage>
        <taxon>Eukaryota</taxon>
        <taxon>Metazoa</taxon>
        <taxon>Ecdysozoa</taxon>
        <taxon>Arthropoda</taxon>
        <taxon>Crustacea</taxon>
        <taxon>Branchiopoda</taxon>
        <taxon>Diplostraca</taxon>
        <taxon>Cladocera</taxon>
        <taxon>Anomopoda</taxon>
        <taxon>Daphniidae</taxon>
        <taxon>Daphnia</taxon>
    </lineage>
</organism>
<accession>A0ABR0AKM1</accession>
<reference evidence="2 3" key="1">
    <citation type="journal article" date="2023" name="Nucleic Acids Res.">
        <title>The hologenome of Daphnia magna reveals possible DNA methylation and microbiome-mediated evolution of the host genome.</title>
        <authorList>
            <person name="Chaturvedi A."/>
            <person name="Li X."/>
            <person name="Dhandapani V."/>
            <person name="Marshall H."/>
            <person name="Kissane S."/>
            <person name="Cuenca-Cambronero M."/>
            <person name="Asole G."/>
            <person name="Calvet F."/>
            <person name="Ruiz-Romero M."/>
            <person name="Marangio P."/>
            <person name="Guigo R."/>
            <person name="Rago D."/>
            <person name="Mirbahai L."/>
            <person name="Eastwood N."/>
            <person name="Colbourne J.K."/>
            <person name="Zhou J."/>
            <person name="Mallon E."/>
            <person name="Orsini L."/>
        </authorList>
    </citation>
    <scope>NUCLEOTIDE SEQUENCE [LARGE SCALE GENOMIC DNA]</scope>
    <source>
        <strain evidence="2">LRV0_1</strain>
    </source>
</reference>
<protein>
    <submittedName>
        <fullName evidence="2">Uncharacterized protein</fullName>
    </submittedName>
</protein>
<dbReference type="EMBL" id="JAOYFB010000038">
    <property type="protein sequence ID" value="KAK4025668.1"/>
    <property type="molecule type" value="Genomic_DNA"/>
</dbReference>
<name>A0ABR0AKM1_9CRUS</name>
<evidence type="ECO:0000256" key="1">
    <source>
        <dbReference type="SAM" id="MobiDB-lite"/>
    </source>
</evidence>
<proteinExistence type="predicted"/>
<sequence length="131" mass="15070">MDQLFSGHYAPTIFPPIKKQNKEKPGYPLQSLRHVYLWSQSFVIQYAANESCWNPPAIIHIDLLHHESVPYFPNESETFPSEKKKEESDVLAEDEEKKGGGRESVPVDQFGAVKLNRMRDDMRIRALAAAW</sequence>
<evidence type="ECO:0000313" key="2">
    <source>
        <dbReference type="EMBL" id="KAK4025668.1"/>
    </source>
</evidence>
<dbReference type="Proteomes" id="UP001234178">
    <property type="component" value="Unassembled WGS sequence"/>
</dbReference>
<keyword evidence="3" id="KW-1185">Reference proteome</keyword>
<comment type="caution">
    <text evidence="2">The sequence shown here is derived from an EMBL/GenBank/DDBJ whole genome shotgun (WGS) entry which is preliminary data.</text>
</comment>
<gene>
    <name evidence="2" type="ORF">OUZ56_014721</name>
</gene>
<feature type="region of interest" description="Disordered" evidence="1">
    <location>
        <begin position="72"/>
        <end position="105"/>
    </location>
</feature>
<evidence type="ECO:0000313" key="3">
    <source>
        <dbReference type="Proteomes" id="UP001234178"/>
    </source>
</evidence>